<organism evidence="1 2">
    <name type="scientific">Dreissena polymorpha</name>
    <name type="common">Zebra mussel</name>
    <name type="synonym">Mytilus polymorpha</name>
    <dbReference type="NCBI Taxonomy" id="45954"/>
    <lineage>
        <taxon>Eukaryota</taxon>
        <taxon>Metazoa</taxon>
        <taxon>Spiralia</taxon>
        <taxon>Lophotrochozoa</taxon>
        <taxon>Mollusca</taxon>
        <taxon>Bivalvia</taxon>
        <taxon>Autobranchia</taxon>
        <taxon>Heteroconchia</taxon>
        <taxon>Euheterodonta</taxon>
        <taxon>Imparidentia</taxon>
        <taxon>Neoheterodontei</taxon>
        <taxon>Myida</taxon>
        <taxon>Dreissenoidea</taxon>
        <taxon>Dreissenidae</taxon>
        <taxon>Dreissena</taxon>
    </lineage>
</organism>
<dbReference type="EMBL" id="JAIWYP010000007">
    <property type="protein sequence ID" value="KAH3791250.1"/>
    <property type="molecule type" value="Genomic_DNA"/>
</dbReference>
<gene>
    <name evidence="1" type="ORF">DPMN_144733</name>
</gene>
<dbReference type="Proteomes" id="UP000828390">
    <property type="component" value="Unassembled WGS sequence"/>
</dbReference>
<dbReference type="Gene3D" id="2.120.10.30">
    <property type="entry name" value="TolB, C-terminal domain"/>
    <property type="match status" value="1"/>
</dbReference>
<evidence type="ECO:0000313" key="2">
    <source>
        <dbReference type="Proteomes" id="UP000828390"/>
    </source>
</evidence>
<dbReference type="AlphaFoldDB" id="A0A9D4F7C8"/>
<keyword evidence="2" id="KW-1185">Reference proteome</keyword>
<comment type="caution">
    <text evidence="1">The sequence shown here is derived from an EMBL/GenBank/DDBJ whole genome shotgun (WGS) entry which is preliminary data.</text>
</comment>
<reference evidence="1" key="1">
    <citation type="journal article" date="2019" name="bioRxiv">
        <title>The Genome of the Zebra Mussel, Dreissena polymorpha: A Resource for Invasive Species Research.</title>
        <authorList>
            <person name="McCartney M.A."/>
            <person name="Auch B."/>
            <person name="Kono T."/>
            <person name="Mallez S."/>
            <person name="Zhang Y."/>
            <person name="Obille A."/>
            <person name="Becker A."/>
            <person name="Abrahante J.E."/>
            <person name="Garbe J."/>
            <person name="Badalamenti J.P."/>
            <person name="Herman A."/>
            <person name="Mangelson H."/>
            <person name="Liachko I."/>
            <person name="Sullivan S."/>
            <person name="Sone E.D."/>
            <person name="Koren S."/>
            <person name="Silverstein K.A.T."/>
            <person name="Beckman K.B."/>
            <person name="Gohl D.M."/>
        </authorList>
    </citation>
    <scope>NUCLEOTIDE SEQUENCE</scope>
    <source>
        <strain evidence="1">Duluth1</strain>
        <tissue evidence="1">Whole animal</tissue>
    </source>
</reference>
<sequence length="106" mass="11589">MIYVTDSLNGKLLTLTRDGTVTATLQDPAFKMSYFTCNIHVAATGQVFVSDEISVSQVDAKGKTVLNIIKLGMTYPVSVYVNEDTSKMIVGFANNDNIIEFETKVS</sequence>
<accession>A0A9D4F7C8</accession>
<protein>
    <submittedName>
        <fullName evidence="1">Uncharacterized protein</fullName>
    </submittedName>
</protein>
<reference evidence="1" key="2">
    <citation type="submission" date="2020-11" db="EMBL/GenBank/DDBJ databases">
        <authorList>
            <person name="McCartney M.A."/>
            <person name="Auch B."/>
            <person name="Kono T."/>
            <person name="Mallez S."/>
            <person name="Becker A."/>
            <person name="Gohl D.M."/>
            <person name="Silverstein K.A.T."/>
            <person name="Koren S."/>
            <person name="Bechman K.B."/>
            <person name="Herman A."/>
            <person name="Abrahante J.E."/>
            <person name="Garbe J."/>
        </authorList>
    </citation>
    <scope>NUCLEOTIDE SEQUENCE</scope>
    <source>
        <strain evidence="1">Duluth1</strain>
        <tissue evidence="1">Whole animal</tissue>
    </source>
</reference>
<proteinExistence type="predicted"/>
<name>A0A9D4F7C8_DREPO</name>
<evidence type="ECO:0000313" key="1">
    <source>
        <dbReference type="EMBL" id="KAH3791250.1"/>
    </source>
</evidence>
<dbReference type="InterPro" id="IPR011042">
    <property type="entry name" value="6-blade_b-propeller_TolB-like"/>
</dbReference>
<dbReference type="SUPFAM" id="SSF63825">
    <property type="entry name" value="YWTD domain"/>
    <property type="match status" value="1"/>
</dbReference>